<feature type="chain" id="PRO_5022045888" description="DUF4124 domain-containing protein" evidence="1">
    <location>
        <begin position="24"/>
        <end position="217"/>
    </location>
</feature>
<accession>A0A562M143</accession>
<evidence type="ECO:0000313" key="2">
    <source>
        <dbReference type="EMBL" id="TWI13636.1"/>
    </source>
</evidence>
<evidence type="ECO:0000313" key="3">
    <source>
        <dbReference type="Proteomes" id="UP000316471"/>
    </source>
</evidence>
<name>A0A562M143_9GAMM</name>
<dbReference type="AlphaFoldDB" id="A0A562M143"/>
<proteinExistence type="predicted"/>
<keyword evidence="3" id="KW-1185">Reference proteome</keyword>
<protein>
    <recommendedName>
        <fullName evidence="4">DUF4124 domain-containing protein</fullName>
    </recommendedName>
</protein>
<keyword evidence="1" id="KW-0732">Signal</keyword>
<dbReference type="Proteomes" id="UP000316471">
    <property type="component" value="Unassembled WGS sequence"/>
</dbReference>
<organism evidence="2 3">
    <name type="scientific">Aerolutibacter ruishenii</name>
    <dbReference type="NCBI Taxonomy" id="686800"/>
    <lineage>
        <taxon>Bacteria</taxon>
        <taxon>Pseudomonadati</taxon>
        <taxon>Pseudomonadota</taxon>
        <taxon>Gammaproteobacteria</taxon>
        <taxon>Lysobacterales</taxon>
        <taxon>Lysobacteraceae</taxon>
        <taxon>Aerolutibacter</taxon>
    </lineage>
</organism>
<reference evidence="2 3" key="1">
    <citation type="journal article" date="2015" name="Stand. Genomic Sci.">
        <title>Genomic Encyclopedia of Bacterial and Archaeal Type Strains, Phase III: the genomes of soil and plant-associated and newly described type strains.</title>
        <authorList>
            <person name="Whitman W.B."/>
            <person name="Woyke T."/>
            <person name="Klenk H.P."/>
            <person name="Zhou Y."/>
            <person name="Lilburn T.G."/>
            <person name="Beck B.J."/>
            <person name="De Vos P."/>
            <person name="Vandamme P."/>
            <person name="Eisen J.A."/>
            <person name="Garrity G."/>
            <person name="Hugenholtz P."/>
            <person name="Kyrpides N.C."/>
        </authorList>
    </citation>
    <scope>NUCLEOTIDE SEQUENCE [LARGE SCALE GENOMIC DNA]</scope>
    <source>
        <strain evidence="2 3">CGMCC 1.10136</strain>
    </source>
</reference>
<dbReference type="OrthoDB" id="5966355at2"/>
<evidence type="ECO:0008006" key="4">
    <source>
        <dbReference type="Google" id="ProtNLM"/>
    </source>
</evidence>
<dbReference type="EMBL" id="VLKP01000002">
    <property type="protein sequence ID" value="TWI13636.1"/>
    <property type="molecule type" value="Genomic_DNA"/>
</dbReference>
<gene>
    <name evidence="2" type="ORF">IP93_00799</name>
</gene>
<dbReference type="RefSeq" id="WP_144812257.1">
    <property type="nucleotide sequence ID" value="NZ_VLKP01000002.1"/>
</dbReference>
<feature type="signal peptide" evidence="1">
    <location>
        <begin position="1"/>
        <end position="23"/>
    </location>
</feature>
<sequence>MNTTNIALLAGMLAALSIAPAAAQQAGGKKLYCWNENGRKVCGDALPASAADAARTEISARSGLKTGQVARALTEAERAAAGQQAEADRLSAVAEEERVRREQAMVESYTTEEELMRAFEHRITLLDETVKASSLGITGLRQSLVSLLRRAGEAELAGKPVPAPLTASIQSQHQQLVRQQAMLVRQREERATMDAELAGALKRYRELKMPATPPAEG</sequence>
<comment type="caution">
    <text evidence="2">The sequence shown here is derived from an EMBL/GenBank/DDBJ whole genome shotgun (WGS) entry which is preliminary data.</text>
</comment>
<evidence type="ECO:0000256" key="1">
    <source>
        <dbReference type="SAM" id="SignalP"/>
    </source>
</evidence>